<evidence type="ECO:0000256" key="4">
    <source>
        <dbReference type="ARBA" id="ARBA00023163"/>
    </source>
</evidence>
<evidence type="ECO:0000313" key="7">
    <source>
        <dbReference type="Proteomes" id="UP000264702"/>
    </source>
</evidence>
<keyword evidence="7" id="KW-1185">Reference proteome</keyword>
<dbReference type="Gene3D" id="1.10.1740.10">
    <property type="match status" value="1"/>
</dbReference>
<feature type="region of interest" description="Disordered" evidence="5">
    <location>
        <begin position="442"/>
        <end position="466"/>
    </location>
</feature>
<proteinExistence type="predicted"/>
<protein>
    <submittedName>
        <fullName evidence="6">RNA polymerase sigma factor</fullName>
    </submittedName>
</protein>
<dbReference type="InterPro" id="IPR039425">
    <property type="entry name" value="RNA_pol_sigma-70-like"/>
</dbReference>
<dbReference type="InterPro" id="IPR013325">
    <property type="entry name" value="RNA_pol_sigma_r2"/>
</dbReference>
<evidence type="ECO:0000313" key="6">
    <source>
        <dbReference type="EMBL" id="RFU17210.1"/>
    </source>
</evidence>
<dbReference type="PANTHER" id="PTHR43133:SF8">
    <property type="entry name" value="RNA POLYMERASE SIGMA FACTOR HI_1459-RELATED"/>
    <property type="match status" value="1"/>
</dbReference>
<organism evidence="6 7">
    <name type="scientific">Paracidobacterium acidisoli</name>
    <dbReference type="NCBI Taxonomy" id="2303751"/>
    <lineage>
        <taxon>Bacteria</taxon>
        <taxon>Pseudomonadati</taxon>
        <taxon>Acidobacteriota</taxon>
        <taxon>Terriglobia</taxon>
        <taxon>Terriglobales</taxon>
        <taxon>Acidobacteriaceae</taxon>
        <taxon>Paracidobacterium</taxon>
    </lineage>
</organism>
<keyword evidence="4" id="KW-0804">Transcription</keyword>
<keyword evidence="2" id="KW-0731">Sigma factor</keyword>
<name>A0A372IQH6_9BACT</name>
<dbReference type="EMBL" id="QVQT01000003">
    <property type="protein sequence ID" value="RFU17210.1"/>
    <property type="molecule type" value="Genomic_DNA"/>
</dbReference>
<accession>A0A372IQH6</accession>
<dbReference type="GO" id="GO:0006352">
    <property type="term" value="P:DNA-templated transcription initiation"/>
    <property type="evidence" value="ECO:0007669"/>
    <property type="project" value="InterPro"/>
</dbReference>
<dbReference type="SUPFAM" id="SSF88946">
    <property type="entry name" value="Sigma2 domain of RNA polymerase sigma factors"/>
    <property type="match status" value="1"/>
</dbReference>
<dbReference type="InterPro" id="IPR036388">
    <property type="entry name" value="WH-like_DNA-bd_sf"/>
</dbReference>
<dbReference type="PANTHER" id="PTHR43133">
    <property type="entry name" value="RNA POLYMERASE ECF-TYPE SIGMA FACTO"/>
    <property type="match status" value="1"/>
</dbReference>
<feature type="region of interest" description="Disordered" evidence="5">
    <location>
        <begin position="272"/>
        <end position="298"/>
    </location>
</feature>
<dbReference type="GO" id="GO:0016987">
    <property type="term" value="F:sigma factor activity"/>
    <property type="evidence" value="ECO:0007669"/>
    <property type="project" value="UniProtKB-KW"/>
</dbReference>
<dbReference type="AlphaFoldDB" id="A0A372IQH6"/>
<dbReference type="Gene3D" id="1.10.10.10">
    <property type="entry name" value="Winged helix-like DNA-binding domain superfamily/Winged helix DNA-binding domain"/>
    <property type="match status" value="1"/>
</dbReference>
<keyword evidence="1" id="KW-0805">Transcription regulation</keyword>
<dbReference type="GO" id="GO:0003677">
    <property type="term" value="F:DNA binding"/>
    <property type="evidence" value="ECO:0007669"/>
    <property type="project" value="UniProtKB-KW"/>
</dbReference>
<dbReference type="Proteomes" id="UP000264702">
    <property type="component" value="Unassembled WGS sequence"/>
</dbReference>
<keyword evidence="3" id="KW-0238">DNA-binding</keyword>
<sequence length="965" mass="107361">MQLTPSKRKSLAPVPRPEKVLERYYPQLREWAAILTRGDRTQSEDIVHDLYLYVALTKPDFSRVENLDNYLYQSLRHMYLSALTRTSREAMQSVAVADFDSVQVALWVKPNHDMLQQQNELRSICSYAVWRKPQVRGASYFVLRFFHGYRIQEIAEIACVPIAAIQPRLSEVRTEVRAYLAGPHTMQPAFRTAPPEPVQCWSPVSSQRLVQELRASILNSKTGPCLSEKELQAHYRSLTPKPVSTSRLSHIASCEECLARIDGIFRRPTLKDREPLDGMDGMAGRRGSEKTSSGSASEHRALLRMAQRHRDDVYDHRPQTLSIAVDGRIVALHEVQAQRNMLAARVALADKPGFVEVFSEQGLRIAMLSLNEQPPHGPHQQIHRTSLSNDRWIDLALTIDGQGLNAEVVYFDPALPAVTATLFEAEEQAVPILVEDQPATQEGVHEDQAFGSHPIRPGRGGSKSKSGPRLVWLWSRLNEIPSAMNPLLASALILGLASILCFFAWMRRAPSVTASALLHNAERWDAASQPGESRVIYQKVRIQTPRRAIERAIYRDSAGRRRPKRQPLSPEDGQIRDRLALAGVNWDQPLSATSYEEWRAREQGSRDVVVRADRGLLTLTTTAPSDPQIRQETFTVRESDFHPVGRTVELRDAGTIEIAELNYDVLPWSAVNDSLFEPEAALSGARAPIHPSLSIHVPAPLTDAQLDMAELSARLVLNRLDADNGERIEVVRTESGVQVKGIVETDERKQELETQLHLVPHVIPAIFSYRDMDNRRGAASEINSIQSSSFVPQPTPLEQYLATRGWSRDNIGEISHQIFDSSATIDRESQTITDLLQRFSSKSGLSRAADDSLEQLISEHKSRLLDALSAEEHSIAAVGLTASPEARPPASLKTLEVLAADARANVSLTKELISTDGSQPRSVEAIVPELAGSVAQLRTDLLNLQPALQPLQDSSPSSPAPNKKN</sequence>
<gene>
    <name evidence="6" type="ORF">D0Y96_11055</name>
</gene>
<evidence type="ECO:0000256" key="1">
    <source>
        <dbReference type="ARBA" id="ARBA00023015"/>
    </source>
</evidence>
<reference evidence="6 7" key="1">
    <citation type="submission" date="2018-08" db="EMBL/GenBank/DDBJ databases">
        <title>Acidipila sp. 4G-K13, an acidobacterium isolated from forest soil.</title>
        <authorList>
            <person name="Gao Z.-H."/>
            <person name="Qiu L.-H."/>
        </authorList>
    </citation>
    <scope>NUCLEOTIDE SEQUENCE [LARGE SCALE GENOMIC DNA]</scope>
    <source>
        <strain evidence="6 7">4G-K13</strain>
    </source>
</reference>
<comment type="caution">
    <text evidence="6">The sequence shown here is derived from an EMBL/GenBank/DDBJ whole genome shotgun (WGS) entry which is preliminary data.</text>
</comment>
<evidence type="ECO:0000256" key="3">
    <source>
        <dbReference type="ARBA" id="ARBA00023125"/>
    </source>
</evidence>
<evidence type="ECO:0000256" key="2">
    <source>
        <dbReference type="ARBA" id="ARBA00023082"/>
    </source>
</evidence>
<evidence type="ECO:0000256" key="5">
    <source>
        <dbReference type="SAM" id="MobiDB-lite"/>
    </source>
</evidence>